<dbReference type="PIRSF" id="PIRSF001589">
    <property type="entry name" value="Asn_synthetase_glu-h"/>
    <property type="match status" value="1"/>
</dbReference>
<organism evidence="10 11">
    <name type="scientific">Evansella vedderi</name>
    <dbReference type="NCBI Taxonomy" id="38282"/>
    <lineage>
        <taxon>Bacteria</taxon>
        <taxon>Bacillati</taxon>
        <taxon>Bacillota</taxon>
        <taxon>Bacilli</taxon>
        <taxon>Bacillales</taxon>
        <taxon>Bacillaceae</taxon>
        <taxon>Evansella</taxon>
    </lineage>
</organism>
<reference evidence="10 11" key="1">
    <citation type="submission" date="2023-07" db="EMBL/GenBank/DDBJ databases">
        <title>Genomic Encyclopedia of Type Strains, Phase IV (KMG-IV): sequencing the most valuable type-strain genomes for metagenomic binning, comparative biology and taxonomic classification.</title>
        <authorList>
            <person name="Goeker M."/>
        </authorList>
    </citation>
    <scope>NUCLEOTIDE SEQUENCE [LARGE SCALE GENOMIC DNA]</scope>
    <source>
        <strain evidence="10 11">DSM 9768</strain>
    </source>
</reference>
<evidence type="ECO:0000313" key="11">
    <source>
        <dbReference type="Proteomes" id="UP001230005"/>
    </source>
</evidence>
<dbReference type="EMBL" id="JAUSUG010000018">
    <property type="protein sequence ID" value="MDQ0256586.1"/>
    <property type="molecule type" value="Genomic_DNA"/>
</dbReference>
<evidence type="ECO:0000256" key="3">
    <source>
        <dbReference type="ARBA" id="ARBA00012737"/>
    </source>
</evidence>
<evidence type="ECO:0000256" key="7">
    <source>
        <dbReference type="ARBA" id="ARBA00022962"/>
    </source>
</evidence>
<evidence type="ECO:0000313" key="10">
    <source>
        <dbReference type="EMBL" id="MDQ0256586.1"/>
    </source>
</evidence>
<evidence type="ECO:0000259" key="9">
    <source>
        <dbReference type="PROSITE" id="PS51278"/>
    </source>
</evidence>
<feature type="domain" description="Glutamine amidotransferase type-2" evidence="9">
    <location>
        <begin position="1"/>
        <end position="217"/>
    </location>
</feature>
<dbReference type="InterPro" id="IPR033738">
    <property type="entry name" value="AsnB_N"/>
</dbReference>
<gene>
    <name evidence="10" type="ORF">J2S74_004008</name>
</gene>
<keyword evidence="7" id="KW-0315">Glutamine amidotransferase</keyword>
<dbReference type="Gene3D" id="3.60.20.10">
    <property type="entry name" value="Glutamine Phosphoribosylpyrophosphate, subunit 1, domain 1"/>
    <property type="match status" value="1"/>
</dbReference>
<dbReference type="InterPro" id="IPR014729">
    <property type="entry name" value="Rossmann-like_a/b/a_fold"/>
</dbReference>
<keyword evidence="10" id="KW-0436">Ligase</keyword>
<keyword evidence="4" id="KW-0547">Nucleotide-binding</keyword>
<name>A0ABU0A0S4_9BACI</name>
<dbReference type="Pfam" id="PF13537">
    <property type="entry name" value="GATase_7"/>
    <property type="match status" value="1"/>
</dbReference>
<dbReference type="InterPro" id="IPR051786">
    <property type="entry name" value="ASN_synthetase/amidase"/>
</dbReference>
<dbReference type="PANTHER" id="PTHR43284">
    <property type="entry name" value="ASPARAGINE SYNTHETASE (GLUTAMINE-HYDROLYZING)"/>
    <property type="match status" value="1"/>
</dbReference>
<dbReference type="InterPro" id="IPR017932">
    <property type="entry name" value="GATase_2_dom"/>
</dbReference>
<dbReference type="SUPFAM" id="SSF56235">
    <property type="entry name" value="N-terminal nucleophile aminohydrolases (Ntn hydrolases)"/>
    <property type="match status" value="1"/>
</dbReference>
<dbReference type="SUPFAM" id="SSF52402">
    <property type="entry name" value="Adenine nucleotide alpha hydrolases-like"/>
    <property type="match status" value="1"/>
</dbReference>
<comment type="catalytic activity">
    <reaction evidence="8">
        <text>L-aspartate + L-glutamine + ATP + H2O = L-asparagine + L-glutamate + AMP + diphosphate + H(+)</text>
        <dbReference type="Rhea" id="RHEA:12228"/>
        <dbReference type="ChEBI" id="CHEBI:15377"/>
        <dbReference type="ChEBI" id="CHEBI:15378"/>
        <dbReference type="ChEBI" id="CHEBI:29985"/>
        <dbReference type="ChEBI" id="CHEBI:29991"/>
        <dbReference type="ChEBI" id="CHEBI:30616"/>
        <dbReference type="ChEBI" id="CHEBI:33019"/>
        <dbReference type="ChEBI" id="CHEBI:58048"/>
        <dbReference type="ChEBI" id="CHEBI:58359"/>
        <dbReference type="ChEBI" id="CHEBI:456215"/>
        <dbReference type="EC" id="6.3.5.4"/>
    </reaction>
</comment>
<evidence type="ECO:0000256" key="6">
    <source>
        <dbReference type="ARBA" id="ARBA00022888"/>
    </source>
</evidence>
<keyword evidence="6" id="KW-0061">Asparagine biosynthesis</keyword>
<dbReference type="InterPro" id="IPR001962">
    <property type="entry name" value="Asn_synthase"/>
</dbReference>
<evidence type="ECO:0000256" key="5">
    <source>
        <dbReference type="ARBA" id="ARBA00022840"/>
    </source>
</evidence>
<dbReference type="PANTHER" id="PTHR43284:SF1">
    <property type="entry name" value="ASPARAGINE SYNTHETASE"/>
    <property type="match status" value="1"/>
</dbReference>
<dbReference type="InterPro" id="IPR029055">
    <property type="entry name" value="Ntn_hydrolases_N"/>
</dbReference>
<comment type="similarity">
    <text evidence="2">Belongs to the asparagine synthetase family.</text>
</comment>
<evidence type="ECO:0000256" key="4">
    <source>
        <dbReference type="ARBA" id="ARBA00022741"/>
    </source>
</evidence>
<dbReference type="Pfam" id="PF00733">
    <property type="entry name" value="Asn_synthase"/>
    <property type="match status" value="1"/>
</dbReference>
<dbReference type="EC" id="6.3.5.4" evidence="3"/>
<comment type="pathway">
    <text evidence="1">Amino-acid biosynthesis; L-asparagine biosynthesis; L-asparagine from L-aspartate (L-Gln route): step 1/1.</text>
</comment>
<evidence type="ECO:0000256" key="8">
    <source>
        <dbReference type="ARBA" id="ARBA00048741"/>
    </source>
</evidence>
<dbReference type="GO" id="GO:0004066">
    <property type="term" value="F:asparagine synthase (glutamine-hydrolyzing) activity"/>
    <property type="evidence" value="ECO:0007669"/>
    <property type="project" value="UniProtKB-EC"/>
</dbReference>
<dbReference type="Gene3D" id="3.40.50.620">
    <property type="entry name" value="HUPs"/>
    <property type="match status" value="2"/>
</dbReference>
<evidence type="ECO:0000256" key="2">
    <source>
        <dbReference type="ARBA" id="ARBA00005752"/>
    </source>
</evidence>
<comment type="caution">
    <text evidence="10">The sequence shown here is derived from an EMBL/GenBank/DDBJ whole genome shotgun (WGS) entry which is preliminary data.</text>
</comment>
<keyword evidence="5" id="KW-0067">ATP-binding</keyword>
<dbReference type="Proteomes" id="UP001230005">
    <property type="component" value="Unassembled WGS sequence"/>
</dbReference>
<sequence length="646" mass="74841">MSAIACIYNINKEPASTEYSNTIMNALQQFPANDIQTWHKNNIFLGCHAQWITPESVGEVLPYYNEERKLAITADAIIDNREDLFNHLQVNPSKQSEMPDSQLILLAYEKWGEDTPKFLVGDFAFIIWDERKQKLFAARDFSGSRTLYFFQDENRLAFCTTMKPLLQLPYVHKNINEYWMAEYLAIAGMIDVVDPSHTVFKGINQLAPSHSITVEENKVHINRYCQLTSGEKLKLKSDEEYVEAFQDVFQKAVNSRLRTHRNIGAQLSGGLDSGSIVSFANKELKKENKDLYTFSYVPAKDFQDFTPKNIVPNERPLIESTVRHVGGIKGHYLDFEGRNSYLEIDDFLDTMEMPYKFFENSYWLTGMYEEANKNDLGILLNGGRGNLSVSWGSALDYYGILLKKLKLIRLYQELNQYSNKVGGARLRRLPTIAKVAFPFINEFFSKKEVYSNPMLINTNLAERTNVFNKLKFYGMDETGWFSSANIYEQRKRHFEDVCHWNASNTLAAKLSLKYSLWKRDPTNDIRVIRFCLTLPEDQYVKNGLDRALIRRATKDYLPDNIRLNQQLRGVQGADWVHRMIPYWNKFIGEVKEMIADNEAVQYLNIPIIKEALKKAENGVTPEYVLDTDSKVLMRSLIVFKFIKKFT</sequence>
<keyword evidence="11" id="KW-1185">Reference proteome</keyword>
<dbReference type="CDD" id="cd00712">
    <property type="entry name" value="AsnB"/>
    <property type="match status" value="1"/>
</dbReference>
<evidence type="ECO:0000256" key="1">
    <source>
        <dbReference type="ARBA" id="ARBA00005187"/>
    </source>
</evidence>
<dbReference type="InterPro" id="IPR006426">
    <property type="entry name" value="Asn_synth_AEB"/>
</dbReference>
<dbReference type="RefSeq" id="WP_307328961.1">
    <property type="nucleotide sequence ID" value="NZ_JAUSUG010000018.1"/>
</dbReference>
<keyword evidence="6" id="KW-0028">Amino-acid biosynthesis</keyword>
<proteinExistence type="inferred from homology"/>
<dbReference type="PROSITE" id="PS51278">
    <property type="entry name" value="GATASE_TYPE_2"/>
    <property type="match status" value="1"/>
</dbReference>
<accession>A0ABU0A0S4</accession>
<protein>
    <recommendedName>
        <fullName evidence="3">asparagine synthase (glutamine-hydrolyzing)</fullName>
        <ecNumber evidence="3">6.3.5.4</ecNumber>
    </recommendedName>
</protein>